<gene>
    <name evidence="1" type="ORF">LCGC14_0763400</name>
</gene>
<dbReference type="AlphaFoldDB" id="A0A0F9QK90"/>
<dbReference type="EMBL" id="LAZR01001894">
    <property type="protein sequence ID" value="KKN37437.1"/>
    <property type="molecule type" value="Genomic_DNA"/>
</dbReference>
<organism evidence="1">
    <name type="scientific">marine sediment metagenome</name>
    <dbReference type="NCBI Taxonomy" id="412755"/>
    <lineage>
        <taxon>unclassified sequences</taxon>
        <taxon>metagenomes</taxon>
        <taxon>ecological metagenomes</taxon>
    </lineage>
</organism>
<evidence type="ECO:0000313" key="1">
    <source>
        <dbReference type="EMBL" id="KKN37437.1"/>
    </source>
</evidence>
<proteinExistence type="predicted"/>
<accession>A0A0F9QK90</accession>
<comment type="caution">
    <text evidence="1">The sequence shown here is derived from an EMBL/GenBank/DDBJ whole genome shotgun (WGS) entry which is preliminary data.</text>
</comment>
<reference evidence="1" key="1">
    <citation type="journal article" date="2015" name="Nature">
        <title>Complex archaea that bridge the gap between prokaryotes and eukaryotes.</title>
        <authorList>
            <person name="Spang A."/>
            <person name="Saw J.H."/>
            <person name="Jorgensen S.L."/>
            <person name="Zaremba-Niedzwiedzka K."/>
            <person name="Martijn J."/>
            <person name="Lind A.E."/>
            <person name="van Eijk R."/>
            <person name="Schleper C."/>
            <person name="Guy L."/>
            <person name="Ettema T.J."/>
        </authorList>
    </citation>
    <scope>NUCLEOTIDE SEQUENCE</scope>
</reference>
<sequence length="58" mass="6918">MQFYLACGVELHPHTYELYKEELETLYRLGKISFTPSILFERYMLHLESLNIPQKIAV</sequence>
<protein>
    <submittedName>
        <fullName evidence="1">Uncharacterized protein</fullName>
    </submittedName>
</protein>
<name>A0A0F9QK90_9ZZZZ</name>